<dbReference type="Pfam" id="PF00582">
    <property type="entry name" value="Usp"/>
    <property type="match status" value="2"/>
</dbReference>
<dbReference type="SUPFAM" id="SSF52402">
    <property type="entry name" value="Adenine nucleotide alpha hydrolases-like"/>
    <property type="match status" value="2"/>
</dbReference>
<keyword evidence="4" id="KW-1185">Reference proteome</keyword>
<evidence type="ECO:0000313" key="3">
    <source>
        <dbReference type="EMBL" id="ELY92328.1"/>
    </source>
</evidence>
<evidence type="ECO:0000313" key="4">
    <source>
        <dbReference type="Proteomes" id="UP000011519"/>
    </source>
</evidence>
<dbReference type="InterPro" id="IPR014729">
    <property type="entry name" value="Rossmann-like_a/b/a_fold"/>
</dbReference>
<dbReference type="AlphaFoldDB" id="M0A4P7"/>
<dbReference type="PANTHER" id="PTHR46268:SF6">
    <property type="entry name" value="UNIVERSAL STRESS PROTEIN UP12"/>
    <property type="match status" value="1"/>
</dbReference>
<dbReference type="CDD" id="cd00293">
    <property type="entry name" value="USP-like"/>
    <property type="match status" value="2"/>
</dbReference>
<dbReference type="PRINTS" id="PR01438">
    <property type="entry name" value="UNVRSLSTRESS"/>
</dbReference>
<proteinExistence type="inferred from homology"/>
<gene>
    <name evidence="3" type="ORF">C483_08447</name>
</gene>
<feature type="domain" description="UspA" evidence="2">
    <location>
        <begin position="152"/>
        <end position="273"/>
    </location>
</feature>
<evidence type="ECO:0000259" key="2">
    <source>
        <dbReference type="Pfam" id="PF00582"/>
    </source>
</evidence>
<comment type="caution">
    <text evidence="3">The sequence shown here is derived from an EMBL/GenBank/DDBJ whole genome shotgun (WGS) entry which is preliminary data.</text>
</comment>
<dbReference type="EMBL" id="AOIM01000021">
    <property type="protein sequence ID" value="ELY92328.1"/>
    <property type="molecule type" value="Genomic_DNA"/>
</dbReference>
<protein>
    <submittedName>
        <fullName evidence="3">UspA domain-containing protein</fullName>
    </submittedName>
</protein>
<dbReference type="RefSeq" id="WP_006652901.1">
    <property type="nucleotide sequence ID" value="NZ_AOIM01000021.1"/>
</dbReference>
<dbReference type="InterPro" id="IPR006016">
    <property type="entry name" value="UspA"/>
</dbReference>
<sequence>MESRPSAPDETLLVPVANEETADRLLETAIDIAIERSLRLLVIHVVAVPDQLPLDAGYRLLDDRDEQLLADAAATATEHGVPTDKRVRFARSVTSGILGAIEKENVELTLLGWRGRPPRQNVILGSYIDVVLRKATCDVLVKRIQTPQPDIDSILVPIAGGPHEGLALETASALATQHDAVVHLLHVRSETDPAQREGEANALLLNASDEFGSETEIRREVAVEDHVAGAITDRTTAHDITILGVSRGGFVRRALLGTISEAVGRNASGTVFLAKRYDPVPSRIRRLVRRVAQ</sequence>
<dbReference type="Gene3D" id="3.40.50.620">
    <property type="entry name" value="HUPs"/>
    <property type="match status" value="2"/>
</dbReference>
<dbReference type="OrthoDB" id="43026at2157"/>
<dbReference type="PATRIC" id="fig|1227493.4.peg.1673"/>
<feature type="domain" description="UspA" evidence="2">
    <location>
        <begin position="11"/>
        <end position="141"/>
    </location>
</feature>
<dbReference type="PANTHER" id="PTHR46268">
    <property type="entry name" value="STRESS RESPONSE PROTEIN NHAX"/>
    <property type="match status" value="1"/>
</dbReference>
<organism evidence="3 4">
    <name type="scientific">Natrialba hulunbeirensis JCM 10989</name>
    <dbReference type="NCBI Taxonomy" id="1227493"/>
    <lineage>
        <taxon>Archaea</taxon>
        <taxon>Methanobacteriati</taxon>
        <taxon>Methanobacteriota</taxon>
        <taxon>Stenosarchaea group</taxon>
        <taxon>Halobacteria</taxon>
        <taxon>Halobacteriales</taxon>
        <taxon>Natrialbaceae</taxon>
        <taxon>Natrialba</taxon>
    </lineage>
</organism>
<dbReference type="Proteomes" id="UP000011519">
    <property type="component" value="Unassembled WGS sequence"/>
</dbReference>
<dbReference type="STRING" id="1227493.C483_08447"/>
<evidence type="ECO:0000256" key="1">
    <source>
        <dbReference type="ARBA" id="ARBA00008791"/>
    </source>
</evidence>
<comment type="similarity">
    <text evidence="1">Belongs to the universal stress protein A family.</text>
</comment>
<dbReference type="InterPro" id="IPR006015">
    <property type="entry name" value="Universal_stress_UspA"/>
</dbReference>
<reference evidence="3 4" key="1">
    <citation type="journal article" date="2014" name="PLoS Genet.">
        <title>Phylogenetically driven sequencing of extremely halophilic archaea reveals strategies for static and dynamic osmo-response.</title>
        <authorList>
            <person name="Becker E.A."/>
            <person name="Seitzer P.M."/>
            <person name="Tritt A."/>
            <person name="Larsen D."/>
            <person name="Krusor M."/>
            <person name="Yao A.I."/>
            <person name="Wu D."/>
            <person name="Madern D."/>
            <person name="Eisen J.A."/>
            <person name="Darling A.E."/>
            <person name="Facciotti M.T."/>
        </authorList>
    </citation>
    <scope>NUCLEOTIDE SEQUENCE [LARGE SCALE GENOMIC DNA]</scope>
    <source>
        <strain evidence="3 4">JCM 10989</strain>
    </source>
</reference>
<accession>M0A4P7</accession>
<name>M0A4P7_9EURY</name>